<keyword evidence="1" id="KW-0677">Repeat</keyword>
<comment type="caution">
    <text evidence="3">The sequence shown here is derived from an EMBL/GenBank/DDBJ whole genome shotgun (WGS) entry which is preliminary data.</text>
</comment>
<evidence type="ECO:0000313" key="4">
    <source>
        <dbReference type="Proteomes" id="UP001530377"/>
    </source>
</evidence>
<gene>
    <name evidence="3" type="ORF">ACHAXA_009919</name>
</gene>
<evidence type="ECO:0000313" key="3">
    <source>
        <dbReference type="EMBL" id="KAL3817088.1"/>
    </source>
</evidence>
<dbReference type="PANTHER" id="PTHR47942">
    <property type="entry name" value="TETRATRICOPEPTIDE REPEAT (TPR)-LIKE SUPERFAMILY PROTEIN-RELATED"/>
    <property type="match status" value="1"/>
</dbReference>
<protein>
    <recommendedName>
        <fullName evidence="5">Pentatricopeptide repeat-containing protein</fullName>
    </recommendedName>
</protein>
<dbReference type="PROSITE" id="PS51375">
    <property type="entry name" value="PPR"/>
    <property type="match status" value="1"/>
</dbReference>
<accession>A0ABD3RXW7</accession>
<dbReference type="Proteomes" id="UP001530377">
    <property type="component" value="Unassembled WGS sequence"/>
</dbReference>
<dbReference type="InterPro" id="IPR051222">
    <property type="entry name" value="PPR/CCM1_RNA-binding"/>
</dbReference>
<dbReference type="NCBIfam" id="TIGR00756">
    <property type="entry name" value="PPR"/>
    <property type="match status" value="1"/>
</dbReference>
<name>A0ABD3RXW7_9STRA</name>
<dbReference type="PANTHER" id="PTHR47942:SF63">
    <property type="entry name" value="PENTATRICOPEPTIDE REPEAT-CONTAINING PROTEIN"/>
    <property type="match status" value="1"/>
</dbReference>
<feature type="repeat" description="PPR" evidence="2">
    <location>
        <begin position="320"/>
        <end position="354"/>
    </location>
</feature>
<keyword evidence="4" id="KW-1185">Reference proteome</keyword>
<reference evidence="3 4" key="1">
    <citation type="submission" date="2024-10" db="EMBL/GenBank/DDBJ databases">
        <title>Updated reference genomes for cyclostephanoid diatoms.</title>
        <authorList>
            <person name="Roberts W.R."/>
            <person name="Alverson A.J."/>
        </authorList>
    </citation>
    <scope>NUCLEOTIDE SEQUENCE [LARGE SCALE GENOMIC DNA]</scope>
    <source>
        <strain evidence="3 4">AJA228-03</strain>
    </source>
</reference>
<evidence type="ECO:0008006" key="5">
    <source>
        <dbReference type="Google" id="ProtNLM"/>
    </source>
</evidence>
<evidence type="ECO:0000256" key="1">
    <source>
        <dbReference type="ARBA" id="ARBA00022737"/>
    </source>
</evidence>
<dbReference type="InterPro" id="IPR011990">
    <property type="entry name" value="TPR-like_helical_dom_sf"/>
</dbReference>
<sequence length="808" mass="91190">MQESSRFHPSHFEGRRMRSSASWPSSTISRRCLIHDLANKGSVLEHVESIKPRKLTLNRRKLPKLIRNCRADASGALGILANAYPHLAFSHDQLDEYVEGTTRDYSYEQLLDILYKGGGHHMDMDGIVIDNFIRSIEAGNGTTSDGILDIDGESIIATMEVFGKARNVPMSMNLLRLAVGGVRHNRQLRDQAPPSGGRFELDRIEDDRDRNELRRIYKAAFSLLGYTHERELGSTYCAHMVEHLLHSHMPRIAQIQPEAEIYYAAINALGKVGQYDLILQILDEMEQSHELILREEVSMLTTTTIDVVRLMTKDIAPHAYVVAYQTAISSLSRYSSCHEAMHLFYRMQSKGLSPDTNTYNDLLIGIAKEAGRINSTYEERNVAVDFGREDIPAKPWHKIALKILHEMEILDKNPTEQSYNSVMAACGKERNRTALAWVAKKAAMLSSRSAIEMRSSDKCLQNESDFASSAYFENLLSFRKIGKGRECWWEIGRYSVSCSNDENAAFDAKSRKRMRSIIIGIQPHRNPLCNGLSIVFHDETSRIKLGRILLRNASSRRPGKSERQLEPIYHSSLVGMEVNKTRRGEGLSKIFVAIWLHICLKINTYPRAAIINKPLISCVLMGFKFMPQNGGSRVGLIRLKDNSIEKDNDENTPQFGLYSPSAKSLQGLFSQRYLRMQNIAILDHPPSPASGQSGTIIYVKTGFEHPIAIFENAVEYSPPHSFANDDKLFVDERTLCEIVPVGLYQQNEQKQQTSTSQSIIQRKLLADQIDSILKTNVPANGNLEYFANVSSLEGAFLSCENLLFLLRS</sequence>
<dbReference type="AlphaFoldDB" id="A0ABD3RXW7"/>
<organism evidence="3 4">
    <name type="scientific">Cyclostephanos tholiformis</name>
    <dbReference type="NCBI Taxonomy" id="382380"/>
    <lineage>
        <taxon>Eukaryota</taxon>
        <taxon>Sar</taxon>
        <taxon>Stramenopiles</taxon>
        <taxon>Ochrophyta</taxon>
        <taxon>Bacillariophyta</taxon>
        <taxon>Coscinodiscophyceae</taxon>
        <taxon>Thalassiosirophycidae</taxon>
        <taxon>Stephanodiscales</taxon>
        <taxon>Stephanodiscaceae</taxon>
        <taxon>Cyclostephanos</taxon>
    </lineage>
</organism>
<dbReference type="Pfam" id="PF01535">
    <property type="entry name" value="PPR"/>
    <property type="match status" value="2"/>
</dbReference>
<dbReference type="EMBL" id="JALLPB020000119">
    <property type="protein sequence ID" value="KAL3817088.1"/>
    <property type="molecule type" value="Genomic_DNA"/>
</dbReference>
<proteinExistence type="predicted"/>
<evidence type="ECO:0000256" key="2">
    <source>
        <dbReference type="PROSITE-ProRule" id="PRU00708"/>
    </source>
</evidence>
<dbReference type="InterPro" id="IPR002885">
    <property type="entry name" value="PPR_rpt"/>
</dbReference>
<dbReference type="Gene3D" id="1.25.40.10">
    <property type="entry name" value="Tetratricopeptide repeat domain"/>
    <property type="match status" value="1"/>
</dbReference>